<feature type="compositionally biased region" description="Polar residues" evidence="5">
    <location>
        <begin position="1035"/>
        <end position="1055"/>
    </location>
</feature>
<dbReference type="InterPro" id="IPR001789">
    <property type="entry name" value="Sig_transdc_resp-reg_receiver"/>
</dbReference>
<dbReference type="SUPFAM" id="SSF47384">
    <property type="entry name" value="Homodimeric domain of signal transducing histidine kinase"/>
    <property type="match status" value="1"/>
</dbReference>
<dbReference type="EMBL" id="CAJPDT010000034">
    <property type="protein sequence ID" value="CAF9923908.1"/>
    <property type="molecule type" value="Genomic_DNA"/>
</dbReference>
<evidence type="ECO:0000256" key="1">
    <source>
        <dbReference type="ARBA" id="ARBA00022553"/>
    </source>
</evidence>
<dbReference type="InterPro" id="IPR029016">
    <property type="entry name" value="GAF-like_dom_sf"/>
</dbReference>
<dbReference type="PANTHER" id="PTHR43719">
    <property type="entry name" value="TWO-COMPONENT HISTIDINE KINASE"/>
    <property type="match status" value="1"/>
</dbReference>
<evidence type="ECO:0000256" key="2">
    <source>
        <dbReference type="ARBA" id="ARBA00022679"/>
    </source>
</evidence>
<keyword evidence="2" id="KW-0808">Transferase</keyword>
<organism evidence="8 9">
    <name type="scientific">Imshaugia aleurites</name>
    <dbReference type="NCBI Taxonomy" id="172621"/>
    <lineage>
        <taxon>Eukaryota</taxon>
        <taxon>Fungi</taxon>
        <taxon>Dikarya</taxon>
        <taxon>Ascomycota</taxon>
        <taxon>Pezizomycotina</taxon>
        <taxon>Lecanoromycetes</taxon>
        <taxon>OSLEUM clade</taxon>
        <taxon>Lecanoromycetidae</taxon>
        <taxon>Lecanorales</taxon>
        <taxon>Lecanorineae</taxon>
        <taxon>Parmeliaceae</taxon>
        <taxon>Imshaugia</taxon>
    </lineage>
</organism>
<feature type="compositionally biased region" description="Low complexity" evidence="5">
    <location>
        <begin position="797"/>
        <end position="814"/>
    </location>
</feature>
<evidence type="ECO:0000256" key="5">
    <source>
        <dbReference type="SAM" id="MobiDB-lite"/>
    </source>
</evidence>
<accession>A0A8H3FL82</accession>
<feature type="region of interest" description="Disordered" evidence="5">
    <location>
        <begin position="393"/>
        <end position="419"/>
    </location>
</feature>
<dbReference type="CDD" id="cd17546">
    <property type="entry name" value="REC_hyHK_CKI1_RcsC-like"/>
    <property type="match status" value="1"/>
</dbReference>
<dbReference type="SMART" id="SM00448">
    <property type="entry name" value="REC"/>
    <property type="match status" value="1"/>
</dbReference>
<feature type="modified residue" description="4-aspartylphosphate" evidence="4">
    <location>
        <position position="1211"/>
    </location>
</feature>
<dbReference type="InterPro" id="IPR036890">
    <property type="entry name" value="HATPase_C_sf"/>
</dbReference>
<feature type="compositionally biased region" description="Polar residues" evidence="5">
    <location>
        <begin position="1128"/>
        <end position="1139"/>
    </location>
</feature>
<evidence type="ECO:0000256" key="4">
    <source>
        <dbReference type="PROSITE-ProRule" id="PRU00169"/>
    </source>
</evidence>
<feature type="region of interest" description="Disordered" evidence="5">
    <location>
        <begin position="792"/>
        <end position="814"/>
    </location>
</feature>
<dbReference type="InterPro" id="IPR036097">
    <property type="entry name" value="HisK_dim/P_sf"/>
</dbReference>
<keyword evidence="3" id="KW-0418">Kinase</keyword>
<dbReference type="InterPro" id="IPR011006">
    <property type="entry name" value="CheY-like_superfamily"/>
</dbReference>
<dbReference type="SUPFAM" id="SSF52172">
    <property type="entry name" value="CheY-like"/>
    <property type="match status" value="1"/>
</dbReference>
<keyword evidence="1 4" id="KW-0597">Phosphoprotein</keyword>
<dbReference type="CDD" id="cd00082">
    <property type="entry name" value="HisKA"/>
    <property type="match status" value="1"/>
</dbReference>
<evidence type="ECO:0000259" key="7">
    <source>
        <dbReference type="PROSITE" id="PS50110"/>
    </source>
</evidence>
<feature type="domain" description="Histidine kinase" evidence="6">
    <location>
        <begin position="507"/>
        <end position="793"/>
    </location>
</feature>
<gene>
    <name evidence="8" type="ORF">IMSHALPRED_006052</name>
</gene>
<dbReference type="GO" id="GO:0000155">
    <property type="term" value="F:phosphorelay sensor kinase activity"/>
    <property type="evidence" value="ECO:0007669"/>
    <property type="project" value="InterPro"/>
</dbReference>
<dbReference type="Proteomes" id="UP000664534">
    <property type="component" value="Unassembled WGS sequence"/>
</dbReference>
<reference evidence="8" key="1">
    <citation type="submission" date="2021-03" db="EMBL/GenBank/DDBJ databases">
        <authorList>
            <person name="Tagirdzhanova G."/>
        </authorList>
    </citation>
    <scope>NUCLEOTIDE SEQUENCE</scope>
</reference>
<dbReference type="InterPro" id="IPR003661">
    <property type="entry name" value="HisK_dim/P_dom"/>
</dbReference>
<dbReference type="Gene3D" id="3.40.50.2300">
    <property type="match status" value="1"/>
</dbReference>
<dbReference type="OrthoDB" id="303614at2759"/>
<dbReference type="Pfam" id="PF00512">
    <property type="entry name" value="HisKA"/>
    <property type="match status" value="1"/>
</dbReference>
<evidence type="ECO:0000259" key="6">
    <source>
        <dbReference type="PROSITE" id="PS50109"/>
    </source>
</evidence>
<dbReference type="InterPro" id="IPR003594">
    <property type="entry name" value="HATPase_dom"/>
</dbReference>
<dbReference type="PRINTS" id="PR00344">
    <property type="entry name" value="BCTRLSENSOR"/>
</dbReference>
<feature type="domain" description="Response regulatory" evidence="7">
    <location>
        <begin position="1159"/>
        <end position="1293"/>
    </location>
</feature>
<dbReference type="Gene3D" id="3.30.450.40">
    <property type="match status" value="1"/>
</dbReference>
<dbReference type="PROSITE" id="PS50110">
    <property type="entry name" value="RESPONSE_REGULATORY"/>
    <property type="match status" value="1"/>
</dbReference>
<dbReference type="Gene3D" id="1.10.287.130">
    <property type="match status" value="1"/>
</dbReference>
<dbReference type="PROSITE" id="PS50109">
    <property type="entry name" value="HIS_KIN"/>
    <property type="match status" value="1"/>
</dbReference>
<feature type="region of interest" description="Disordered" evidence="5">
    <location>
        <begin position="1011"/>
        <end position="1158"/>
    </location>
</feature>
<proteinExistence type="predicted"/>
<feature type="compositionally biased region" description="Basic and acidic residues" evidence="5">
    <location>
        <begin position="1060"/>
        <end position="1071"/>
    </location>
</feature>
<dbReference type="InterPro" id="IPR003018">
    <property type="entry name" value="GAF"/>
</dbReference>
<dbReference type="SMART" id="SM00387">
    <property type="entry name" value="HATPase_c"/>
    <property type="match status" value="1"/>
</dbReference>
<dbReference type="FunFam" id="3.30.450.40:FF:000083">
    <property type="entry name" value="Sensor histidine kinase/response regulator, putative (AFU_orthologue AFUA_4G00660)"/>
    <property type="match status" value="1"/>
</dbReference>
<dbReference type="Pfam" id="PF00072">
    <property type="entry name" value="Response_reg"/>
    <property type="match status" value="1"/>
</dbReference>
<evidence type="ECO:0000313" key="8">
    <source>
        <dbReference type="EMBL" id="CAF9923908.1"/>
    </source>
</evidence>
<dbReference type="SUPFAM" id="SSF55781">
    <property type="entry name" value="GAF domain-like"/>
    <property type="match status" value="1"/>
</dbReference>
<dbReference type="FunFam" id="1.10.287.130:FF:000023">
    <property type="entry name" value="Sensor histidine kinase/response regulator, putative"/>
    <property type="match status" value="1"/>
</dbReference>
<dbReference type="SMART" id="SM00388">
    <property type="entry name" value="HisKA"/>
    <property type="match status" value="1"/>
</dbReference>
<evidence type="ECO:0000313" key="9">
    <source>
        <dbReference type="Proteomes" id="UP000664534"/>
    </source>
</evidence>
<dbReference type="SUPFAM" id="SSF55874">
    <property type="entry name" value="ATPase domain of HSP90 chaperone/DNA topoisomerase II/histidine kinase"/>
    <property type="match status" value="1"/>
</dbReference>
<dbReference type="InterPro" id="IPR005467">
    <property type="entry name" value="His_kinase_dom"/>
</dbReference>
<evidence type="ECO:0000256" key="3">
    <source>
        <dbReference type="ARBA" id="ARBA00022777"/>
    </source>
</evidence>
<dbReference type="PANTHER" id="PTHR43719:SF72">
    <property type="entry name" value="HISTIDINE KINASE_RESPONSE REGULATOR, PUTATIVE (AFU_ORTHOLOGUE AFUA_8G06140)-RELATED"/>
    <property type="match status" value="1"/>
</dbReference>
<dbReference type="Pfam" id="PF01590">
    <property type="entry name" value="GAF"/>
    <property type="match status" value="1"/>
</dbReference>
<dbReference type="InterPro" id="IPR050956">
    <property type="entry name" value="2C_system_His_kinase"/>
</dbReference>
<protein>
    <submittedName>
        <fullName evidence="8">Uncharacterized protein</fullName>
    </submittedName>
</protein>
<keyword evidence="9" id="KW-1185">Reference proteome</keyword>
<dbReference type="Gene3D" id="3.30.565.10">
    <property type="entry name" value="Histidine kinase-like ATPase, C-terminal domain"/>
    <property type="match status" value="1"/>
</dbReference>
<feature type="compositionally biased region" description="Low complexity" evidence="5">
    <location>
        <begin position="1087"/>
        <end position="1100"/>
    </location>
</feature>
<feature type="region of interest" description="Disordered" evidence="5">
    <location>
        <begin position="234"/>
        <end position="292"/>
    </location>
</feature>
<dbReference type="Pfam" id="PF02518">
    <property type="entry name" value="HATPase_c"/>
    <property type="match status" value="1"/>
</dbReference>
<sequence>MAPAAPLEINPSKVDSVRERELYRYFQPPAHQDNISVHVASSPDTTLTALAQVCALRLHAKRAMISLIDREKQYFVAESTKTLDLVNTNKSEEEGDGLWFGCGTVDKSGRLCEKTIEMPPSLANFPSLFTVTDLSKDERFNELPFVTGPPHFRFYAGTPLTTNKGVNIGSLFILDDVVRPRLSTDHEVFLATIAQTVMKHMEINMEAEERKKVMKLSLGMNAFVEGKNKLVPDALTAQPGMASKDRPDSGGGSTKRRTDSGDKSLMNSTGPHSDQDSSQEDSDFGSTSKTVDTGHRTTFARAANIFRETLDLRDRGGVVYFDATSRHRSEISDSHGRKSQRLAEIVSYSTPETDLGLGNQSPEETKSFKAVDENLLHSLLARYPRGKLWSFDQDGSLSSSEEEPLSPREWTRTEGSTQTRANRKQIEAMLLQEIFPGVRQLIFSGQWDASSSRWFTGGFAWTTSSRQIFSRETELSFFMAFGNSVMAEVSRLASMAKDRQKADFIGSISHEFRSPLHGILASAEFLADTEADAFQSSLVDTISSCGRTLLDTINHILDYSKINSFERNWRNVRKPGSRARGAANRRIADKEAPPMLNIYATVDVAAITEEVVEGVYAGQVYQDISSTEATDFSKGAKAEALDRGIGNHSRVKTANAAKAVEVILDIAHENYVFTTQPGALKRVIMNIFGNALKYTQKGSIVVKLALGPSNNDVMEDMERMLEIKVVDTGKGISSEYLRTSLYNPFCQEDVLASGTGLGLSIVKSILTMLRGTIDVQSEVGKGTEVTIRVPLSRVPGTDTPSSTPSTDASIDGGSPDDSISVLQADYQATTVGLYAFHSNENPSEMTKVGQALKDCIEEWFGLRTCSAVSEPEHKDLVVVDEKDLAELVAQNVTDLPTVVICSNATRSQAASRQNMPPVTEFVSKPFGPHKLAKSLKLCLDKARDYRLGLTPVVRSSGEGLGSLESETDAAIPGMEHLTLETEDVLRPLSVQTNGVVTASESDNAQMAIDHRNADSSNGTSGDVTVREGQNFPFPDQSQLGTNPTSPRSPQNTTLPFSDRPLGELTRRDSRRPPLISRMTEPPVKTAFPPFFDTSPPDSSPVTKHGRLATSGAEPPSSDAAKVELLPAPNTSSLTASNMALHNGATPKPPPQPREKRPPRLLLVDDNKINLRLLETYMRKRKYKLVDSAENGQLAVQAAESSDHGYDIIFMDISMPVLNGFEATRAIRDIEEARRHNHRTDNGDAPSHSPALIIALTGLASSRDQSEAFTSGVDLFMTKPVSFKEVGRLLDKWEAHGGGKMQEVEVGVG</sequence>
<dbReference type="InterPro" id="IPR004358">
    <property type="entry name" value="Sig_transdc_His_kin-like_C"/>
</dbReference>
<name>A0A8H3FL82_9LECA</name>
<comment type="caution">
    <text evidence="8">The sequence shown here is derived from an EMBL/GenBank/DDBJ whole genome shotgun (WGS) entry which is preliminary data.</text>
</comment>